<gene>
    <name evidence="1" type="ORF">I4F81_009619</name>
</gene>
<protein>
    <submittedName>
        <fullName evidence="1">Uncharacterized protein</fullName>
    </submittedName>
</protein>
<reference evidence="1" key="1">
    <citation type="submission" date="2019-11" db="EMBL/GenBank/DDBJ databases">
        <title>Nori genome reveals adaptations in red seaweeds to the harsh intertidal environment.</title>
        <authorList>
            <person name="Wang D."/>
            <person name="Mao Y."/>
        </authorList>
    </citation>
    <scope>NUCLEOTIDE SEQUENCE</scope>
    <source>
        <tissue evidence="1">Gametophyte</tissue>
    </source>
</reference>
<evidence type="ECO:0000313" key="1">
    <source>
        <dbReference type="EMBL" id="KAK1867110.1"/>
    </source>
</evidence>
<dbReference type="Proteomes" id="UP000798662">
    <property type="component" value="Chromosome 3"/>
</dbReference>
<comment type="caution">
    <text evidence="1">The sequence shown here is derived from an EMBL/GenBank/DDBJ whole genome shotgun (WGS) entry which is preliminary data.</text>
</comment>
<name>A0ACC3CAV6_PYRYE</name>
<evidence type="ECO:0000313" key="2">
    <source>
        <dbReference type="Proteomes" id="UP000798662"/>
    </source>
</evidence>
<sequence length="927" mass="91697">MGCASSSPAGDTDAGGAPPADVRAPGSAAARAAGAKPATAKAGGGGGGATKAKAKPVYDTPSTASYSAKPGAGRNAYFALLARDEDAVAVNLDVHHESRSRVVPAVAPADDSCVVGRAGEAGKGGGDVVEGAATDGGGGGGGKPSAAAPLLSLDGVAMTLRYVVLVGGATEADRPAVAALVNRVFERVNGSFNNWNKASEITRLCASPANKSVELSEDLVDLFDLVDEVHELSDGRFDPTLAPVASVWRTFLAKHGRPPVAAEVSHLKFAVGWKDKVARTTKKGGKTDAAAAIPVAARRNGNTGIDLGGIAKGHAVDLLVAALTAAGWSDVYVDWGADIRAAGSHPSGRPWRTAVMGPPQLGRLFALWARDRLAEALTADDAAYLLDVAAPPAALSVGVGVRGVAVATSGDYAQIQKFGYHHVINREAMAPMKAAATSVGSVSIVATSCAVADGLATAAMTYPSAAAAAAWLDGLIARRPELVLGYAILPRGAEAPAATALFTPVSDDLAVAGRGVGGAPPAVTDAELSPALASALDAASDTGSGGGADAAAIRSVTASPPRSLAVLIFDDGSGSGRAAVLLDTLASAALEPIPMVSMLLPAGHGGYAWAKTAVNEEASITLLTAADADLATRTASPGGLVDAADGADARLWARLARLSTLRVTVVSATQMPPSGLSPPAAAVLLTATVGTVTPSASDAPLLLRVGTVLTSLAPAASRAAKAGAAAAAAAAAASTLSTTAASLRSVLRSATSAVTLVTTTAMGGEPHALTATSVRVPAGASSLIVFNVSRDSLFGAALGDAGSLVGVCPLRTRHAPLAATFAASAAVTPAAAAAHFVLPAEQLAAAGAAAPAGDSVEAEVARSALPPLLRDAAAAVATVVMVMPAGDHVVVVAQAGRAVVPNGPPDREGHLVWLARQYQSVSVALVE</sequence>
<keyword evidence="2" id="KW-1185">Reference proteome</keyword>
<dbReference type="EMBL" id="CM020620">
    <property type="protein sequence ID" value="KAK1867110.1"/>
    <property type="molecule type" value="Genomic_DNA"/>
</dbReference>
<accession>A0ACC3CAV6</accession>
<proteinExistence type="predicted"/>
<organism evidence="1 2">
    <name type="scientific">Pyropia yezoensis</name>
    <name type="common">Susabi-nori</name>
    <name type="synonym">Porphyra yezoensis</name>
    <dbReference type="NCBI Taxonomy" id="2788"/>
    <lineage>
        <taxon>Eukaryota</taxon>
        <taxon>Rhodophyta</taxon>
        <taxon>Bangiophyceae</taxon>
        <taxon>Bangiales</taxon>
        <taxon>Bangiaceae</taxon>
        <taxon>Pyropia</taxon>
    </lineage>
</organism>